<reference evidence="2" key="1">
    <citation type="journal article" date="2021" name="Open Biol.">
        <title>Shared evolutionary footprints suggest mitochondrial oxidative damage underlies multiple complex I losses in fungi.</title>
        <authorList>
            <person name="Schikora-Tamarit M.A."/>
            <person name="Marcet-Houben M."/>
            <person name="Nosek J."/>
            <person name="Gabaldon T."/>
        </authorList>
    </citation>
    <scope>NUCLEOTIDE SEQUENCE</scope>
    <source>
        <strain evidence="2">CBS6341</strain>
    </source>
</reference>
<keyword evidence="3" id="KW-1185">Reference proteome</keyword>
<evidence type="ECO:0000256" key="1">
    <source>
        <dbReference type="SAM" id="Phobius"/>
    </source>
</evidence>
<evidence type="ECO:0000313" key="3">
    <source>
        <dbReference type="Proteomes" id="UP000769528"/>
    </source>
</evidence>
<reference evidence="2" key="2">
    <citation type="submission" date="2021-01" db="EMBL/GenBank/DDBJ databases">
        <authorList>
            <person name="Schikora-Tamarit M.A."/>
        </authorList>
    </citation>
    <scope>NUCLEOTIDE SEQUENCE</scope>
    <source>
        <strain evidence="2">CBS6341</strain>
    </source>
</reference>
<sequence>MSSIKLKFEDLNKLPIDDFVNETFLEKFEEDDKLLNSQESNDRIPKSSISINSILHIIYSTILKFLNDYYILTGFSILSICIISFGMILITNLIILSSVLRMVIFQKLIFAFLVITDVLFTVILKDIILIISPKFFDEWDDKLKLKVIKLIQHLQLTKQIKNYTINTTNVEFYNQCYSILLNYFYERIVLFKEFVILFWVIFAAQLIVQYYLIEETKNKISIFVTNYRQNIRANARLLWFILLFTFGFGVWYHDPQDLSNIFEKLKNK</sequence>
<organism evidence="2 3">
    <name type="scientific">Wickerhamomyces mucosus</name>
    <dbReference type="NCBI Taxonomy" id="1378264"/>
    <lineage>
        <taxon>Eukaryota</taxon>
        <taxon>Fungi</taxon>
        <taxon>Dikarya</taxon>
        <taxon>Ascomycota</taxon>
        <taxon>Saccharomycotina</taxon>
        <taxon>Saccharomycetes</taxon>
        <taxon>Phaffomycetales</taxon>
        <taxon>Wickerhamomycetaceae</taxon>
        <taxon>Wickerhamomyces</taxon>
    </lineage>
</organism>
<gene>
    <name evidence="2" type="ORF">WICMUC_000270</name>
</gene>
<feature type="transmembrane region" description="Helical" evidence="1">
    <location>
        <begin position="69"/>
        <end position="96"/>
    </location>
</feature>
<accession>A0A9P8PY59</accession>
<evidence type="ECO:0000313" key="2">
    <source>
        <dbReference type="EMBL" id="KAH3680483.1"/>
    </source>
</evidence>
<feature type="transmembrane region" description="Helical" evidence="1">
    <location>
        <begin position="108"/>
        <end position="131"/>
    </location>
</feature>
<comment type="caution">
    <text evidence="2">The sequence shown here is derived from an EMBL/GenBank/DDBJ whole genome shotgun (WGS) entry which is preliminary data.</text>
</comment>
<feature type="transmembrane region" description="Helical" evidence="1">
    <location>
        <begin position="233"/>
        <end position="252"/>
    </location>
</feature>
<proteinExistence type="predicted"/>
<dbReference type="Proteomes" id="UP000769528">
    <property type="component" value="Unassembled WGS sequence"/>
</dbReference>
<keyword evidence="1" id="KW-0472">Membrane</keyword>
<dbReference type="EMBL" id="JAEUBF010000103">
    <property type="protein sequence ID" value="KAH3680483.1"/>
    <property type="molecule type" value="Genomic_DNA"/>
</dbReference>
<keyword evidence="1" id="KW-1133">Transmembrane helix</keyword>
<name>A0A9P8PY59_9ASCO</name>
<dbReference type="AlphaFoldDB" id="A0A9P8PY59"/>
<keyword evidence="1" id="KW-0812">Transmembrane</keyword>
<protein>
    <submittedName>
        <fullName evidence="2">Uncharacterized protein</fullName>
    </submittedName>
</protein>
<feature type="transmembrane region" description="Helical" evidence="1">
    <location>
        <begin position="194"/>
        <end position="213"/>
    </location>
</feature>